<protein>
    <submittedName>
        <fullName evidence="2">Uncharacterized protein</fullName>
    </submittedName>
</protein>
<dbReference type="Proteomes" id="UP000606274">
    <property type="component" value="Unassembled WGS sequence"/>
</dbReference>
<organism evidence="2 3">
    <name type="scientific">Silurus meridionalis</name>
    <name type="common">Southern catfish</name>
    <name type="synonym">Silurus soldatovi meridionalis</name>
    <dbReference type="NCBI Taxonomy" id="175797"/>
    <lineage>
        <taxon>Eukaryota</taxon>
        <taxon>Metazoa</taxon>
        <taxon>Chordata</taxon>
        <taxon>Craniata</taxon>
        <taxon>Vertebrata</taxon>
        <taxon>Euteleostomi</taxon>
        <taxon>Actinopterygii</taxon>
        <taxon>Neopterygii</taxon>
        <taxon>Teleostei</taxon>
        <taxon>Ostariophysi</taxon>
        <taxon>Siluriformes</taxon>
        <taxon>Siluridae</taxon>
        <taxon>Silurus</taxon>
    </lineage>
</organism>
<reference evidence="2" key="1">
    <citation type="submission" date="2020-08" db="EMBL/GenBank/DDBJ databases">
        <title>Chromosome-level assembly of Southern catfish (Silurus meridionalis) provides insights into visual adaptation to the nocturnal and benthic lifestyles.</title>
        <authorList>
            <person name="Zhang Y."/>
            <person name="Wang D."/>
            <person name="Peng Z."/>
        </authorList>
    </citation>
    <scope>NUCLEOTIDE SEQUENCE</scope>
    <source>
        <strain evidence="2">SWU-2019-XX</strain>
        <tissue evidence="2">Muscle</tissue>
    </source>
</reference>
<dbReference type="EMBL" id="JABFDY010000029">
    <property type="protein sequence ID" value="KAF7686261.1"/>
    <property type="molecule type" value="Genomic_DNA"/>
</dbReference>
<evidence type="ECO:0000313" key="2">
    <source>
        <dbReference type="EMBL" id="KAF7686261.1"/>
    </source>
</evidence>
<evidence type="ECO:0000313" key="3">
    <source>
        <dbReference type="Proteomes" id="UP000606274"/>
    </source>
</evidence>
<proteinExistence type="predicted"/>
<comment type="caution">
    <text evidence="2">The sequence shown here is derived from an EMBL/GenBank/DDBJ whole genome shotgun (WGS) entry which is preliminary data.</text>
</comment>
<name>A0A8T0A557_SILME</name>
<sequence>MDGKFPSLGANSEQSHGLAENTHCEHHVLDNTNDISSACGKMVSEENYSKKWDGDVANASPESLHCQGAVARMQEIPPEVASLSTSYASMAYSPDCQQIPSETTPEPIKKSNFPAYQHPSMEDLRDIPDGYIGRKESVTYIYNSVNDQLPAARKENVNSDNPVTKETLEMNNEMELVQDLLVDVCESPPIHDPSAESRAVDFAKSYDPVDNEILEKERRQPTEAQESAVIILSDDTKKCYFVPNQDLQQKTGMEFVDPLIDGLSLNVKVLSKTSCGMHKDSSSVGLHDATKQNGKEQKVEKDGCKFESI</sequence>
<keyword evidence="3" id="KW-1185">Reference proteome</keyword>
<gene>
    <name evidence="2" type="ORF">HF521_015623</name>
</gene>
<evidence type="ECO:0000256" key="1">
    <source>
        <dbReference type="SAM" id="MobiDB-lite"/>
    </source>
</evidence>
<dbReference type="AlphaFoldDB" id="A0A8T0A557"/>
<feature type="compositionally biased region" description="Basic and acidic residues" evidence="1">
    <location>
        <begin position="288"/>
        <end position="309"/>
    </location>
</feature>
<feature type="region of interest" description="Disordered" evidence="1">
    <location>
        <begin position="99"/>
        <end position="122"/>
    </location>
</feature>
<feature type="region of interest" description="Disordered" evidence="1">
    <location>
        <begin position="279"/>
        <end position="309"/>
    </location>
</feature>
<accession>A0A8T0A557</accession>